<sequence length="80" mass="9477">MHASTYARRVTDERRPPLRRISILRTVMFAGVVMLAFLAFDPFFGIFRYLFRGILFLGVLAFAVSYLWPLLVRIQRARRR</sequence>
<dbReference type="EMBL" id="BSVB01000001">
    <property type="protein sequence ID" value="GMA96731.1"/>
    <property type="molecule type" value="Genomic_DNA"/>
</dbReference>
<evidence type="ECO:0008006" key="4">
    <source>
        <dbReference type="Google" id="ProtNLM"/>
    </source>
</evidence>
<name>A0ABQ6K7U1_9MICO</name>
<organism evidence="2 3">
    <name type="scientific">Pseudolysinimonas kribbensis</name>
    <dbReference type="NCBI Taxonomy" id="433641"/>
    <lineage>
        <taxon>Bacteria</taxon>
        <taxon>Bacillati</taxon>
        <taxon>Actinomycetota</taxon>
        <taxon>Actinomycetes</taxon>
        <taxon>Micrococcales</taxon>
        <taxon>Microbacteriaceae</taxon>
        <taxon>Pseudolysinimonas</taxon>
    </lineage>
</organism>
<dbReference type="Proteomes" id="UP001157034">
    <property type="component" value="Unassembled WGS sequence"/>
</dbReference>
<feature type="transmembrane region" description="Helical" evidence="1">
    <location>
        <begin position="46"/>
        <end position="71"/>
    </location>
</feature>
<reference evidence="3" key="1">
    <citation type="journal article" date="2019" name="Int. J. Syst. Evol. Microbiol.">
        <title>The Global Catalogue of Microorganisms (GCM) 10K type strain sequencing project: providing services to taxonomists for standard genome sequencing and annotation.</title>
        <authorList>
            <consortium name="The Broad Institute Genomics Platform"/>
            <consortium name="The Broad Institute Genome Sequencing Center for Infectious Disease"/>
            <person name="Wu L."/>
            <person name="Ma J."/>
        </authorList>
    </citation>
    <scope>NUCLEOTIDE SEQUENCE [LARGE SCALE GENOMIC DNA]</scope>
    <source>
        <strain evidence="3">NBRC 108894</strain>
    </source>
</reference>
<keyword evidence="3" id="KW-1185">Reference proteome</keyword>
<feature type="transmembrane region" description="Helical" evidence="1">
    <location>
        <begin position="21"/>
        <end position="40"/>
    </location>
</feature>
<evidence type="ECO:0000313" key="3">
    <source>
        <dbReference type="Proteomes" id="UP001157034"/>
    </source>
</evidence>
<evidence type="ECO:0000313" key="2">
    <source>
        <dbReference type="EMBL" id="GMA96731.1"/>
    </source>
</evidence>
<keyword evidence="1" id="KW-1133">Transmembrane helix</keyword>
<gene>
    <name evidence="2" type="ORF">GCM10025881_35550</name>
</gene>
<keyword evidence="1" id="KW-0812">Transmembrane</keyword>
<protein>
    <recommendedName>
        <fullName evidence="4">DUF4175 domain-containing protein</fullName>
    </recommendedName>
</protein>
<comment type="caution">
    <text evidence="2">The sequence shown here is derived from an EMBL/GenBank/DDBJ whole genome shotgun (WGS) entry which is preliminary data.</text>
</comment>
<evidence type="ECO:0000256" key="1">
    <source>
        <dbReference type="SAM" id="Phobius"/>
    </source>
</evidence>
<accession>A0ABQ6K7U1</accession>
<proteinExistence type="predicted"/>
<keyword evidence="1" id="KW-0472">Membrane</keyword>